<keyword evidence="3" id="KW-0819">tRNA processing</keyword>
<protein>
    <submittedName>
        <fullName evidence="11">Poly(A) polymerase</fullName>
    </submittedName>
</protein>
<reference evidence="12" key="1">
    <citation type="submission" date="2016-10" db="EMBL/GenBank/DDBJ databases">
        <authorList>
            <person name="Varghese N."/>
            <person name="Submissions S."/>
        </authorList>
    </citation>
    <scope>NUCLEOTIDE SEQUENCE [LARGE SCALE GENOMIC DNA]</scope>
    <source>
        <strain evidence="12">DSM 100420</strain>
    </source>
</reference>
<dbReference type="AlphaFoldDB" id="A0A1H3ISU2"/>
<dbReference type="GO" id="GO:0000166">
    <property type="term" value="F:nucleotide binding"/>
    <property type="evidence" value="ECO:0007669"/>
    <property type="project" value="UniProtKB-KW"/>
</dbReference>
<keyword evidence="7" id="KW-0460">Magnesium</keyword>
<keyword evidence="5" id="KW-0479">Metal-binding</keyword>
<feature type="domain" description="tRNA nucleotidyltransferase/poly(A) polymerase RNA and SrmB- binding" evidence="10">
    <location>
        <begin position="183"/>
        <end position="239"/>
    </location>
</feature>
<evidence type="ECO:0000256" key="2">
    <source>
        <dbReference type="ARBA" id="ARBA00022679"/>
    </source>
</evidence>
<dbReference type="PANTHER" id="PTHR46173">
    <property type="entry name" value="CCA TRNA NUCLEOTIDYLTRANSFERASE 1, MITOCHONDRIAL"/>
    <property type="match status" value="1"/>
</dbReference>
<organism evidence="11 12">
    <name type="scientific">Jannaschia faecimaris</name>
    <dbReference type="NCBI Taxonomy" id="1244108"/>
    <lineage>
        <taxon>Bacteria</taxon>
        <taxon>Pseudomonadati</taxon>
        <taxon>Pseudomonadota</taxon>
        <taxon>Alphaproteobacteria</taxon>
        <taxon>Rhodobacterales</taxon>
        <taxon>Roseobacteraceae</taxon>
        <taxon>Jannaschia</taxon>
    </lineage>
</organism>
<gene>
    <name evidence="11" type="ORF">SAMN05444004_10189</name>
</gene>
<evidence type="ECO:0000256" key="6">
    <source>
        <dbReference type="ARBA" id="ARBA00022741"/>
    </source>
</evidence>
<accession>A0A1H3ISU2</accession>
<dbReference type="Pfam" id="PF01743">
    <property type="entry name" value="PolyA_pol"/>
    <property type="match status" value="1"/>
</dbReference>
<evidence type="ECO:0000256" key="7">
    <source>
        <dbReference type="ARBA" id="ARBA00022842"/>
    </source>
</evidence>
<dbReference type="EMBL" id="FNPX01000001">
    <property type="protein sequence ID" value="SDY30339.1"/>
    <property type="molecule type" value="Genomic_DNA"/>
</dbReference>
<dbReference type="STRING" id="1244108.SAMN05444004_10189"/>
<dbReference type="Pfam" id="PF12627">
    <property type="entry name" value="PolyA_pol_RNAbd"/>
    <property type="match status" value="1"/>
</dbReference>
<dbReference type="Gene3D" id="1.10.3090.10">
    <property type="entry name" value="cca-adding enzyme, domain 2"/>
    <property type="match status" value="1"/>
</dbReference>
<dbReference type="Proteomes" id="UP000198914">
    <property type="component" value="Unassembled WGS sequence"/>
</dbReference>
<evidence type="ECO:0000259" key="10">
    <source>
        <dbReference type="Pfam" id="PF12627"/>
    </source>
</evidence>
<dbReference type="PANTHER" id="PTHR46173:SF1">
    <property type="entry name" value="CCA TRNA NUCLEOTIDYLTRANSFERASE 1, MITOCHONDRIAL"/>
    <property type="match status" value="1"/>
</dbReference>
<comment type="similarity">
    <text evidence="8">Belongs to the tRNA nucleotidyltransferase/poly(A) polymerase family.</text>
</comment>
<evidence type="ECO:0000256" key="3">
    <source>
        <dbReference type="ARBA" id="ARBA00022694"/>
    </source>
</evidence>
<dbReference type="CDD" id="cd05398">
    <property type="entry name" value="NT_ClassII-CCAase"/>
    <property type="match status" value="1"/>
</dbReference>
<evidence type="ECO:0000256" key="8">
    <source>
        <dbReference type="RuleBase" id="RU003953"/>
    </source>
</evidence>
<evidence type="ECO:0000313" key="11">
    <source>
        <dbReference type="EMBL" id="SDY30339.1"/>
    </source>
</evidence>
<dbReference type="OrthoDB" id="9805698at2"/>
<dbReference type="InterPro" id="IPR002646">
    <property type="entry name" value="PolA_pol_head_dom"/>
</dbReference>
<evidence type="ECO:0000313" key="12">
    <source>
        <dbReference type="Proteomes" id="UP000198914"/>
    </source>
</evidence>
<dbReference type="InterPro" id="IPR043519">
    <property type="entry name" value="NT_sf"/>
</dbReference>
<keyword evidence="12" id="KW-1185">Reference proteome</keyword>
<comment type="cofactor">
    <cofactor evidence="1">
        <name>Mg(2+)</name>
        <dbReference type="ChEBI" id="CHEBI:18420"/>
    </cofactor>
</comment>
<keyword evidence="2 8" id="KW-0808">Transferase</keyword>
<name>A0A1H3ISU2_9RHOB</name>
<dbReference type="SUPFAM" id="SSF81301">
    <property type="entry name" value="Nucleotidyltransferase"/>
    <property type="match status" value="1"/>
</dbReference>
<evidence type="ECO:0000259" key="9">
    <source>
        <dbReference type="Pfam" id="PF01743"/>
    </source>
</evidence>
<dbReference type="GO" id="GO:0000049">
    <property type="term" value="F:tRNA binding"/>
    <property type="evidence" value="ECO:0007669"/>
    <property type="project" value="TreeGrafter"/>
</dbReference>
<feature type="domain" description="Poly A polymerase head" evidence="9">
    <location>
        <begin position="30"/>
        <end position="149"/>
    </location>
</feature>
<evidence type="ECO:0000256" key="5">
    <source>
        <dbReference type="ARBA" id="ARBA00022723"/>
    </source>
</evidence>
<dbReference type="InterPro" id="IPR050264">
    <property type="entry name" value="Bact_CCA-adding_enz_type3_sf"/>
</dbReference>
<dbReference type="GO" id="GO:0016779">
    <property type="term" value="F:nucleotidyltransferase activity"/>
    <property type="evidence" value="ECO:0007669"/>
    <property type="project" value="UniProtKB-KW"/>
</dbReference>
<sequence>MRLTDDWLTAPETQAVFSMLSGGGQRALAVGGCVRNALIGAPVSDIDIASDAIPERVVELAQAAGLKVVPTGIDHGTVTVISGGLPHEITTFRRDVDTDGRRATVAFSTDIAEDASRRDFTMNALYAKADGTVVDPLDGLSDLRAGHVRFIRDPAERIIEDYLRILRFFRFTAWYGDPELGLDAEGLAACAEHAEGLDRISAERIGTELRKLLAAPDPAPVVSAMAQTGILARVLPGSDAKTLAVLIHLAPDADWIARLALLGGNATGLRLSKAETRTLEALTRSARDATAPFALGDMLGARAIDALHIRAALLGQPASEVDLAEARRGADQAFPLVAADLMPELEGPALGQGLARARVLWRDRKGDISKPDLIAAART</sequence>
<evidence type="ECO:0000256" key="4">
    <source>
        <dbReference type="ARBA" id="ARBA00022695"/>
    </source>
</evidence>
<dbReference type="InterPro" id="IPR032828">
    <property type="entry name" value="PolyA_RNA-bd"/>
</dbReference>
<keyword evidence="8" id="KW-0694">RNA-binding</keyword>
<proteinExistence type="inferred from homology"/>
<dbReference type="GO" id="GO:0008033">
    <property type="term" value="P:tRNA processing"/>
    <property type="evidence" value="ECO:0007669"/>
    <property type="project" value="UniProtKB-KW"/>
</dbReference>
<evidence type="ECO:0000256" key="1">
    <source>
        <dbReference type="ARBA" id="ARBA00001946"/>
    </source>
</evidence>
<dbReference type="GO" id="GO:0046872">
    <property type="term" value="F:metal ion binding"/>
    <property type="evidence" value="ECO:0007669"/>
    <property type="project" value="UniProtKB-KW"/>
</dbReference>
<dbReference type="SUPFAM" id="SSF81891">
    <property type="entry name" value="Poly A polymerase C-terminal region-like"/>
    <property type="match status" value="1"/>
</dbReference>
<dbReference type="Gene3D" id="3.30.460.10">
    <property type="entry name" value="Beta Polymerase, domain 2"/>
    <property type="match status" value="1"/>
</dbReference>
<keyword evidence="6" id="KW-0547">Nucleotide-binding</keyword>
<keyword evidence="4" id="KW-0548">Nucleotidyltransferase</keyword>
<dbReference type="RefSeq" id="WP_092640616.1">
    <property type="nucleotide sequence ID" value="NZ_FNPX01000001.1"/>
</dbReference>